<dbReference type="KEGG" id="vck:PG915_20115"/>
<evidence type="ECO:0000259" key="1">
    <source>
        <dbReference type="Pfam" id="PF00551"/>
    </source>
</evidence>
<dbReference type="Gene3D" id="3.40.50.12230">
    <property type="match status" value="1"/>
</dbReference>
<dbReference type="SUPFAM" id="SSF53328">
    <property type="entry name" value="Formyltransferase"/>
    <property type="match status" value="1"/>
</dbReference>
<dbReference type="Pfam" id="PF00551">
    <property type="entry name" value="Formyl_trans_N"/>
    <property type="match status" value="1"/>
</dbReference>
<proteinExistence type="predicted"/>
<protein>
    <submittedName>
        <fullName evidence="2">Formyltransferase family protein</fullName>
    </submittedName>
</protein>
<dbReference type="GO" id="GO:0004479">
    <property type="term" value="F:methionyl-tRNA formyltransferase activity"/>
    <property type="evidence" value="ECO:0007669"/>
    <property type="project" value="TreeGrafter"/>
</dbReference>
<dbReference type="RefSeq" id="WP_353498785.1">
    <property type="nucleotide sequence ID" value="NZ_CP115921.1"/>
</dbReference>
<dbReference type="InterPro" id="IPR036477">
    <property type="entry name" value="Formyl_transf_N_sf"/>
</dbReference>
<dbReference type="InterPro" id="IPR002376">
    <property type="entry name" value="Formyl_transf_N"/>
</dbReference>
<evidence type="ECO:0000313" key="2">
    <source>
        <dbReference type="EMBL" id="XCD17604.1"/>
    </source>
</evidence>
<dbReference type="PANTHER" id="PTHR11138">
    <property type="entry name" value="METHIONYL-TRNA FORMYLTRANSFERASE"/>
    <property type="match status" value="1"/>
</dbReference>
<dbReference type="EMBL" id="CP115921">
    <property type="protein sequence ID" value="XCD17604.1"/>
    <property type="molecule type" value="Genomic_DNA"/>
</dbReference>
<gene>
    <name evidence="2" type="ORF">PG915_20115</name>
</gene>
<dbReference type="AlphaFoldDB" id="A0AAU8BLP2"/>
<organism evidence="2">
    <name type="scientific">Vibrio chaetopteri</name>
    <dbReference type="NCBI Taxonomy" id="3016528"/>
    <lineage>
        <taxon>Bacteria</taxon>
        <taxon>Pseudomonadati</taxon>
        <taxon>Pseudomonadota</taxon>
        <taxon>Gammaproteobacteria</taxon>
        <taxon>Vibrionales</taxon>
        <taxon>Vibrionaceae</taxon>
        <taxon>Vibrio</taxon>
    </lineage>
</organism>
<sequence>MMQTTKLVIFASSSFALPSIELLLQAGYLGGVILPDPAEVDEQALQVQQLAALLQHNKVPYHFCCAAKLPELSREFDRWQARAAVLATFPYLIPSDLLAYFDLGVYNIHGSALPYYKGAAPVYWQIRNQEREAAVTLHCVTSELDSGNIVVQQPISIAPCITGLGLSNQMSQVSSQIVLALAQRLETTGKAELGVPQANSSSLTNVPQSVNGNQSKATVEAQSRIWAPKPTKRNSDIDLNLIRSDELAALCRASAGTAIPVELFAEKVCFQLIEANESDTLVHGCKAGTILAIGLQDGLVMALNGEAVRLSVVACDDGVYSGVNFARRFQISIGMLIRVPSHYKGK</sequence>
<name>A0AAU8BLP2_9VIBR</name>
<accession>A0AAU8BLP2</accession>
<dbReference type="PANTHER" id="PTHR11138:SF5">
    <property type="entry name" value="METHIONYL-TRNA FORMYLTRANSFERASE, MITOCHONDRIAL"/>
    <property type="match status" value="1"/>
</dbReference>
<feature type="domain" description="Formyl transferase N-terminal" evidence="1">
    <location>
        <begin position="67"/>
        <end position="177"/>
    </location>
</feature>
<reference evidence="2" key="1">
    <citation type="submission" date="2023-01" db="EMBL/GenBank/DDBJ databases">
        <title>Vibrio sp. CB1-14 genome sequencing.</title>
        <authorList>
            <person name="Otstavnykh N."/>
            <person name="Isaeva M."/>
            <person name="Meleshko D."/>
        </authorList>
    </citation>
    <scope>NUCLEOTIDE SEQUENCE</scope>
    <source>
        <strain evidence="2">CB1-14</strain>
    </source>
</reference>